<organism evidence="3 4">
    <name type="scientific">Acidihalobacter ferrooxydans</name>
    <dbReference type="NCBI Taxonomy" id="1765967"/>
    <lineage>
        <taxon>Bacteria</taxon>
        <taxon>Pseudomonadati</taxon>
        <taxon>Pseudomonadota</taxon>
        <taxon>Gammaproteobacteria</taxon>
        <taxon>Chromatiales</taxon>
        <taxon>Ectothiorhodospiraceae</taxon>
        <taxon>Acidihalobacter</taxon>
    </lineage>
</organism>
<name>A0A1P8UJ60_9GAMM</name>
<reference evidence="3 4" key="1">
    <citation type="submission" date="2017-01" db="EMBL/GenBank/DDBJ databases">
        <title>Draft sequence of Acidihalobacter ferrooxidans strain DSM 14175 (strain V8).</title>
        <authorList>
            <person name="Khaleque H.N."/>
            <person name="Ramsay J.P."/>
            <person name="Murphy R.J.T."/>
            <person name="Kaksonen A.H."/>
            <person name="Boxall N.J."/>
            <person name="Watkin E.L.J."/>
        </authorList>
    </citation>
    <scope>NUCLEOTIDE SEQUENCE [LARGE SCALE GENOMIC DNA]</scope>
    <source>
        <strain evidence="3 4">V8</strain>
    </source>
</reference>
<dbReference type="Pfam" id="PF13472">
    <property type="entry name" value="Lipase_GDSL_2"/>
    <property type="match status" value="1"/>
</dbReference>
<evidence type="ECO:0000313" key="4">
    <source>
        <dbReference type="Proteomes" id="UP000243807"/>
    </source>
</evidence>
<dbReference type="KEGG" id="afy:BW247_12900"/>
<keyword evidence="1" id="KW-0732">Signal</keyword>
<dbReference type="SUPFAM" id="SSF52266">
    <property type="entry name" value="SGNH hydrolase"/>
    <property type="match status" value="1"/>
</dbReference>
<evidence type="ECO:0000313" key="3">
    <source>
        <dbReference type="EMBL" id="APZ43876.1"/>
    </source>
</evidence>
<feature type="domain" description="SGNH hydrolase-type esterase" evidence="2">
    <location>
        <begin position="202"/>
        <end position="397"/>
    </location>
</feature>
<feature type="signal peptide" evidence="1">
    <location>
        <begin position="1"/>
        <end position="23"/>
    </location>
</feature>
<keyword evidence="4" id="KW-1185">Reference proteome</keyword>
<dbReference type="PANTHER" id="PTHR43784">
    <property type="entry name" value="GDSL-LIKE LIPASE/ACYLHYDROLASE, PUTATIVE (AFU_ORTHOLOGUE AFUA_2G00820)-RELATED"/>
    <property type="match status" value="1"/>
</dbReference>
<dbReference type="OrthoDB" id="5624617at2"/>
<sequence length="414" mass="44172">MIRRALAALCFAAGLGWGLPAQAGWVGAWYMAPQAVPQAADAPPYLRAPWIDDATVREIVRPTIAGTALRLRISNRYGVEPLHLGAVTVGVARGIGAVVPGTLRRVTFGGRSTVVIPPGGAVVSDPVPAPVVARRALAVSLYVPGRVRPRTWHQIAGRVNFLSARGDHSRDASGAAFLHRNTHILWLDGVDVRARHGWAVVAIGDSITDGLRATLNAQQRWPDALSRRLRAAGIDTVAVLNAGISGNRLLHDSACYGQSLEARFARDALDRPGVRAVIVLIGINDINFADMPPRRGLDCDAPHARVSAADLIDGYRRLIAQAHARGVKIYAATLTPAALPATREAVRRQVNAWLRNSGAFDGVADFDAALRDPLRPARLRPQADSGDGIHPSDAGDRMLADAVPLAWFRSAAGR</sequence>
<dbReference type="CDD" id="cd01830">
    <property type="entry name" value="XynE_like"/>
    <property type="match status" value="1"/>
</dbReference>
<gene>
    <name evidence="3" type="ORF">BW247_12900</name>
</gene>
<dbReference type="Proteomes" id="UP000243807">
    <property type="component" value="Chromosome"/>
</dbReference>
<dbReference type="STRING" id="1765967.BW247_12900"/>
<dbReference type="PANTHER" id="PTHR43784:SF2">
    <property type="entry name" value="GDSL-LIKE LIPASE_ACYLHYDROLASE, PUTATIVE (AFU_ORTHOLOGUE AFUA_2G00820)-RELATED"/>
    <property type="match status" value="1"/>
</dbReference>
<evidence type="ECO:0000259" key="2">
    <source>
        <dbReference type="Pfam" id="PF13472"/>
    </source>
</evidence>
<evidence type="ECO:0000256" key="1">
    <source>
        <dbReference type="SAM" id="SignalP"/>
    </source>
</evidence>
<dbReference type="RefSeq" id="WP_076837500.1">
    <property type="nucleotide sequence ID" value="NZ_CP019434.1"/>
</dbReference>
<proteinExistence type="predicted"/>
<protein>
    <submittedName>
        <fullName evidence="3">GDSL family lipase</fullName>
    </submittedName>
</protein>
<dbReference type="EMBL" id="CP019434">
    <property type="protein sequence ID" value="APZ43876.1"/>
    <property type="molecule type" value="Genomic_DNA"/>
</dbReference>
<dbReference type="InterPro" id="IPR013830">
    <property type="entry name" value="SGNH_hydro"/>
</dbReference>
<dbReference type="GO" id="GO:0016788">
    <property type="term" value="F:hydrolase activity, acting on ester bonds"/>
    <property type="evidence" value="ECO:0007669"/>
    <property type="project" value="UniProtKB-ARBA"/>
</dbReference>
<dbReference type="InterPro" id="IPR053140">
    <property type="entry name" value="GDSL_Rv0518-like"/>
</dbReference>
<dbReference type="Gene3D" id="3.40.50.1110">
    <property type="entry name" value="SGNH hydrolase"/>
    <property type="match status" value="1"/>
</dbReference>
<dbReference type="AlphaFoldDB" id="A0A1P8UJ60"/>
<dbReference type="InterPro" id="IPR036514">
    <property type="entry name" value="SGNH_hydro_sf"/>
</dbReference>
<accession>A0A1P8UJ60</accession>
<feature type="chain" id="PRO_5012230510" evidence="1">
    <location>
        <begin position="24"/>
        <end position="414"/>
    </location>
</feature>